<organism evidence="1 2">
    <name type="scientific">Moschus moschiferus</name>
    <name type="common">Siberian musk deer</name>
    <name type="synonym">Moschus sibiricus</name>
    <dbReference type="NCBI Taxonomy" id="68415"/>
    <lineage>
        <taxon>Eukaryota</taxon>
        <taxon>Metazoa</taxon>
        <taxon>Chordata</taxon>
        <taxon>Craniata</taxon>
        <taxon>Vertebrata</taxon>
        <taxon>Euteleostomi</taxon>
        <taxon>Mammalia</taxon>
        <taxon>Eutheria</taxon>
        <taxon>Laurasiatheria</taxon>
        <taxon>Artiodactyla</taxon>
        <taxon>Ruminantia</taxon>
        <taxon>Pecora</taxon>
        <taxon>Moschidae</taxon>
        <taxon>Moschus</taxon>
    </lineage>
</organism>
<reference evidence="1" key="2">
    <citation type="submission" date="2025-09" db="UniProtKB">
        <authorList>
            <consortium name="Ensembl"/>
        </authorList>
    </citation>
    <scope>IDENTIFICATION</scope>
</reference>
<evidence type="ECO:0000313" key="1">
    <source>
        <dbReference type="Ensembl" id="ENSMMSP00000013808.1"/>
    </source>
</evidence>
<dbReference type="AlphaFoldDB" id="A0A8C6DMF0"/>
<accession>A0A8C6DMF0</accession>
<dbReference type="PANTHER" id="PTHR34344:SF1">
    <property type="entry name" value="BUBLIN COILED-COIL PROTEIN"/>
    <property type="match status" value="1"/>
</dbReference>
<dbReference type="Ensembl" id="ENSMMST00000015246.1">
    <property type="protein sequence ID" value="ENSMMSP00000013808.1"/>
    <property type="gene ID" value="ENSMMSG00000010553.1"/>
</dbReference>
<evidence type="ECO:0000313" key="2">
    <source>
        <dbReference type="Proteomes" id="UP000694544"/>
    </source>
</evidence>
<dbReference type="Proteomes" id="UP000694544">
    <property type="component" value="Unplaced"/>
</dbReference>
<dbReference type="PANTHER" id="PTHR34344">
    <property type="entry name" value="UPF0184 PROTEIN C9ORF16"/>
    <property type="match status" value="1"/>
</dbReference>
<keyword evidence="2" id="KW-1185">Reference proteome</keyword>
<reference evidence="1" key="1">
    <citation type="submission" date="2025-08" db="UniProtKB">
        <authorList>
            <consortium name="Ensembl"/>
        </authorList>
    </citation>
    <scope>IDENTIFICATION</scope>
</reference>
<name>A0A8C6DMF0_MOSMO</name>
<sequence length="79" mass="8546">MEQGVPVDVSTEGKDDGFTREAVQAAISPMLDQVNTCLDHLEERNDCLPGRLQECLKLAGRYILSSSSRSGRPQAIGSP</sequence>
<dbReference type="InterPro" id="IPR005374">
    <property type="entry name" value="BBLN_eukaryota"/>
</dbReference>
<protein>
    <submittedName>
        <fullName evidence="1">Uncharacterized protein</fullName>
    </submittedName>
</protein>
<proteinExistence type="predicted"/>
<dbReference type="Pfam" id="PF03670">
    <property type="entry name" value="UPF0184"/>
    <property type="match status" value="1"/>
</dbReference>
<dbReference type="GeneTree" id="ENSGT00960000188264"/>